<dbReference type="EMBL" id="RRYP01000961">
    <property type="protein sequence ID" value="TNV86597.1"/>
    <property type="molecule type" value="Genomic_DNA"/>
</dbReference>
<evidence type="ECO:0000313" key="3">
    <source>
        <dbReference type="Proteomes" id="UP000785679"/>
    </source>
</evidence>
<keyword evidence="1" id="KW-0812">Transmembrane</keyword>
<accession>A0A8J8T8P9</accession>
<organism evidence="2 3">
    <name type="scientific">Halteria grandinella</name>
    <dbReference type="NCBI Taxonomy" id="5974"/>
    <lineage>
        <taxon>Eukaryota</taxon>
        <taxon>Sar</taxon>
        <taxon>Alveolata</taxon>
        <taxon>Ciliophora</taxon>
        <taxon>Intramacronucleata</taxon>
        <taxon>Spirotrichea</taxon>
        <taxon>Stichotrichia</taxon>
        <taxon>Sporadotrichida</taxon>
        <taxon>Halteriidae</taxon>
        <taxon>Halteria</taxon>
    </lineage>
</organism>
<feature type="transmembrane region" description="Helical" evidence="1">
    <location>
        <begin position="85"/>
        <end position="106"/>
    </location>
</feature>
<name>A0A8J8T8P9_HALGN</name>
<keyword evidence="1" id="KW-1133">Transmembrane helix</keyword>
<reference evidence="2" key="1">
    <citation type="submission" date="2019-06" db="EMBL/GenBank/DDBJ databases">
        <authorList>
            <person name="Zheng W."/>
        </authorList>
    </citation>
    <scope>NUCLEOTIDE SEQUENCE</scope>
    <source>
        <strain evidence="2">QDHG01</strain>
    </source>
</reference>
<evidence type="ECO:0000256" key="1">
    <source>
        <dbReference type="SAM" id="Phobius"/>
    </source>
</evidence>
<proteinExistence type="predicted"/>
<protein>
    <submittedName>
        <fullName evidence="2">Uncharacterized protein</fullName>
    </submittedName>
</protein>
<keyword evidence="3" id="KW-1185">Reference proteome</keyword>
<comment type="caution">
    <text evidence="2">The sequence shown here is derived from an EMBL/GenBank/DDBJ whole genome shotgun (WGS) entry which is preliminary data.</text>
</comment>
<gene>
    <name evidence="2" type="ORF">FGO68_gene9914</name>
</gene>
<dbReference type="Proteomes" id="UP000785679">
    <property type="component" value="Unassembled WGS sequence"/>
</dbReference>
<keyword evidence="1" id="KW-0472">Membrane</keyword>
<evidence type="ECO:0000313" key="2">
    <source>
        <dbReference type="EMBL" id="TNV86597.1"/>
    </source>
</evidence>
<feature type="transmembrane region" description="Helical" evidence="1">
    <location>
        <begin position="62"/>
        <end position="79"/>
    </location>
</feature>
<dbReference type="AlphaFoldDB" id="A0A8J8T8P9"/>
<sequence length="119" mass="13866">MQRQFEQLKFTTILIGFQLKHSLSISTLRSYIIQILLEFLLNIEFVAELLQQLGRICLDLNYLELLIFSVFNLCFIHSFDQSHINIMVTAQAGPECLILLACLLAIQFKRKKKMRMTQG</sequence>